<dbReference type="GO" id="GO:0008878">
    <property type="term" value="F:glucose-1-phosphate adenylyltransferase activity"/>
    <property type="evidence" value="ECO:0007669"/>
    <property type="project" value="UniProtKB-UniRule"/>
</dbReference>
<gene>
    <name evidence="9" type="primary">glgC</name>
    <name evidence="12" type="ORF">L7E55_10405</name>
</gene>
<evidence type="ECO:0000313" key="13">
    <source>
        <dbReference type="Proteomes" id="UP001154312"/>
    </source>
</evidence>
<dbReference type="PANTHER" id="PTHR43523:SF2">
    <property type="entry name" value="GLUCOSE-1-PHOSPHATE ADENYLYLTRANSFERASE"/>
    <property type="match status" value="1"/>
</dbReference>
<dbReference type="InterPro" id="IPR029044">
    <property type="entry name" value="Nucleotide-diphossugar_trans"/>
</dbReference>
<dbReference type="SUPFAM" id="SSF51161">
    <property type="entry name" value="Trimeric LpxA-like enzymes"/>
    <property type="match status" value="1"/>
</dbReference>
<dbReference type="InterPro" id="IPR056818">
    <property type="entry name" value="GlmU/GlgC-like_hexapep"/>
</dbReference>
<dbReference type="PANTHER" id="PTHR43523">
    <property type="entry name" value="GLUCOSE-1-PHOSPHATE ADENYLYLTRANSFERASE-RELATED"/>
    <property type="match status" value="1"/>
</dbReference>
<name>A0A9X4H302_9FIRM</name>
<dbReference type="PROSITE" id="PS00808">
    <property type="entry name" value="ADP_GLC_PYROPHOSPH_1"/>
    <property type="match status" value="1"/>
</dbReference>
<dbReference type="InterPro" id="IPR005836">
    <property type="entry name" value="ADP_Glu_pyroP_CS"/>
</dbReference>
<feature type="binding site" evidence="9">
    <location>
        <position position="166"/>
    </location>
    <ligand>
        <name>alpha-D-glucose 1-phosphate</name>
        <dbReference type="ChEBI" id="CHEBI:58601"/>
    </ligand>
</feature>
<keyword evidence="2 9" id="KW-0321">Glycogen metabolism</keyword>
<feature type="binding site" evidence="9">
    <location>
        <begin position="181"/>
        <end position="182"/>
    </location>
    <ligand>
        <name>alpha-D-glucose 1-phosphate</name>
        <dbReference type="ChEBI" id="CHEBI:58601"/>
    </ligand>
</feature>
<evidence type="ECO:0000256" key="9">
    <source>
        <dbReference type="HAMAP-Rule" id="MF_00624"/>
    </source>
</evidence>
<feature type="domain" description="Nucleotidyl transferase" evidence="10">
    <location>
        <begin position="8"/>
        <end position="260"/>
    </location>
</feature>
<dbReference type="SUPFAM" id="SSF53448">
    <property type="entry name" value="Nucleotide-diphospho-sugar transferases"/>
    <property type="match status" value="1"/>
</dbReference>
<evidence type="ECO:0000259" key="10">
    <source>
        <dbReference type="Pfam" id="PF00483"/>
    </source>
</evidence>
<evidence type="ECO:0000256" key="3">
    <source>
        <dbReference type="ARBA" id="ARBA00022679"/>
    </source>
</evidence>
<evidence type="ECO:0000313" key="12">
    <source>
        <dbReference type="EMBL" id="MDF9408761.1"/>
    </source>
</evidence>
<dbReference type="CDD" id="cd04651">
    <property type="entry name" value="LbH_G1P_AT_C"/>
    <property type="match status" value="1"/>
</dbReference>
<dbReference type="InterPro" id="IPR011004">
    <property type="entry name" value="Trimer_LpxA-like_sf"/>
</dbReference>
<feature type="binding site" evidence="9">
    <location>
        <position position="192"/>
    </location>
    <ligand>
        <name>alpha-D-glucose 1-phosphate</name>
        <dbReference type="ChEBI" id="CHEBI:58601"/>
    </ligand>
</feature>
<dbReference type="PROSITE" id="PS00810">
    <property type="entry name" value="ADP_GLC_PYROPHOSPH_3"/>
    <property type="match status" value="1"/>
</dbReference>
<evidence type="ECO:0000256" key="7">
    <source>
        <dbReference type="ARBA" id="ARBA00023056"/>
    </source>
</evidence>
<comment type="catalytic activity">
    <reaction evidence="9">
        <text>alpha-D-glucose 1-phosphate + ATP + H(+) = ADP-alpha-D-glucose + diphosphate</text>
        <dbReference type="Rhea" id="RHEA:12120"/>
        <dbReference type="ChEBI" id="CHEBI:15378"/>
        <dbReference type="ChEBI" id="CHEBI:30616"/>
        <dbReference type="ChEBI" id="CHEBI:33019"/>
        <dbReference type="ChEBI" id="CHEBI:57498"/>
        <dbReference type="ChEBI" id="CHEBI:58601"/>
        <dbReference type="EC" id="2.7.7.27"/>
    </reaction>
</comment>
<dbReference type="GO" id="GO:0005978">
    <property type="term" value="P:glycogen biosynthetic process"/>
    <property type="evidence" value="ECO:0007669"/>
    <property type="project" value="UniProtKB-UniRule"/>
</dbReference>
<accession>A0A9X4H302</accession>
<dbReference type="CDD" id="cd02508">
    <property type="entry name" value="ADP_Glucose_PP"/>
    <property type="match status" value="1"/>
</dbReference>
<feature type="site" description="Could play a key role in the communication between the regulatory and the substrate sites" evidence="9">
    <location>
        <position position="60"/>
    </location>
</feature>
<comment type="pathway">
    <text evidence="9">Glycan biosynthesis; glycogen biosynthesis.</text>
</comment>
<keyword evidence="3 9" id="KW-0808">Transferase</keyword>
<dbReference type="RefSeq" id="WP_277444140.1">
    <property type="nucleotide sequence ID" value="NZ_JAKOAV010000018.1"/>
</dbReference>
<feature type="site" description="Could play a key role in the communication between the regulatory and the substrate sites" evidence="9">
    <location>
        <position position="100"/>
    </location>
</feature>
<dbReference type="InterPro" id="IPR011831">
    <property type="entry name" value="ADP-Glc_PPase"/>
</dbReference>
<dbReference type="AlphaFoldDB" id="A0A9X4H302"/>
<keyword evidence="13" id="KW-1185">Reference proteome</keyword>
<evidence type="ECO:0000256" key="1">
    <source>
        <dbReference type="ARBA" id="ARBA00010443"/>
    </source>
</evidence>
<evidence type="ECO:0000256" key="8">
    <source>
        <dbReference type="ARBA" id="ARBA00023277"/>
    </source>
</evidence>
<evidence type="ECO:0000256" key="5">
    <source>
        <dbReference type="ARBA" id="ARBA00022741"/>
    </source>
</evidence>
<dbReference type="Pfam" id="PF24894">
    <property type="entry name" value="Hexapep_GlmU"/>
    <property type="match status" value="1"/>
</dbReference>
<organism evidence="12 13">
    <name type="scientific">Pelotomaculum isophthalicicum JI</name>
    <dbReference type="NCBI Taxonomy" id="947010"/>
    <lineage>
        <taxon>Bacteria</taxon>
        <taxon>Bacillati</taxon>
        <taxon>Bacillota</taxon>
        <taxon>Clostridia</taxon>
        <taxon>Eubacteriales</taxon>
        <taxon>Desulfotomaculaceae</taxon>
        <taxon>Pelotomaculum</taxon>
    </lineage>
</organism>
<dbReference type="InterPro" id="IPR005835">
    <property type="entry name" value="NTP_transferase_dom"/>
</dbReference>
<evidence type="ECO:0000259" key="11">
    <source>
        <dbReference type="Pfam" id="PF24894"/>
    </source>
</evidence>
<keyword evidence="4 9" id="KW-0548">Nucleotidyltransferase</keyword>
<keyword evidence="7 9" id="KW-0320">Glycogen biosynthesis</keyword>
<evidence type="ECO:0000256" key="2">
    <source>
        <dbReference type="ARBA" id="ARBA00022600"/>
    </source>
</evidence>
<dbReference type="EMBL" id="JAKOAV010000018">
    <property type="protein sequence ID" value="MDF9408761.1"/>
    <property type="molecule type" value="Genomic_DNA"/>
</dbReference>
<dbReference type="InterPro" id="IPR023049">
    <property type="entry name" value="GlgC_bac"/>
</dbReference>
<comment type="function">
    <text evidence="9">Involved in the biosynthesis of ADP-glucose, a building block required for the elongation reactions to produce glycogen. Catalyzes the reaction between ATP and alpha-D-glucose 1-phosphate (G1P) to produce pyrophosphate and ADP-Glc.</text>
</comment>
<comment type="caution">
    <text evidence="12">The sequence shown here is derived from an EMBL/GenBank/DDBJ whole genome shotgun (WGS) entry which is preliminary data.</text>
</comment>
<feature type="domain" description="Glucose-1-phosphate adenylyltransferase/Bifunctional protein GlmU-like C-terminal hexapeptide" evidence="11">
    <location>
        <begin position="292"/>
        <end position="370"/>
    </location>
</feature>
<dbReference type="NCBIfam" id="TIGR02091">
    <property type="entry name" value="glgC"/>
    <property type="match status" value="1"/>
</dbReference>
<keyword evidence="5 9" id="KW-0547">Nucleotide-binding</keyword>
<evidence type="ECO:0000256" key="6">
    <source>
        <dbReference type="ARBA" id="ARBA00022840"/>
    </source>
</evidence>
<comment type="similarity">
    <text evidence="1 9">Belongs to the bacterial/plant glucose-1-phosphate adenylyltransferase family.</text>
</comment>
<reference evidence="12" key="1">
    <citation type="submission" date="2022-02" db="EMBL/GenBank/DDBJ databases">
        <authorList>
            <person name="Leng L."/>
        </authorList>
    </citation>
    <scope>NUCLEOTIDE SEQUENCE</scope>
    <source>
        <strain evidence="12">JI</strain>
    </source>
</reference>
<dbReference type="HAMAP" id="MF_00624">
    <property type="entry name" value="GlgC"/>
    <property type="match status" value="1"/>
</dbReference>
<dbReference type="Gene3D" id="3.90.550.10">
    <property type="entry name" value="Spore Coat Polysaccharide Biosynthesis Protein SpsA, Chain A"/>
    <property type="match status" value="1"/>
</dbReference>
<dbReference type="NCBIfam" id="NF003670">
    <property type="entry name" value="PRK05293.1"/>
    <property type="match status" value="1"/>
</dbReference>
<sequence length="394" mass="43341">MRQRECIAMLLAGGQGSRLGYLTRRVAKPALSFGGKYRVIDFSLSNCANSNIDTVGVLTQYKPYALHSYIGSGGAWDLDDKFGGGVHILPPFVGEGGGSWYKGTADAIYHNIDFINFYNPKYVLIISGDHIYKMNYELLIRQHKNTGADVTVSAIEVAWEEASRFGIITPDAADRIIRFTEKPAQPDSNLASMGVYVFTWPVLKKALLEDQENPVSANDFGKNVLPLLLEQGKKLFVYRFKDYWVDVGTVQSYYQASMELLLPEPPLNIFSPGFKIFSNEEILPPHYVGPDARISNSLICNGCTVLGEVMNSILAPGVYIGEGVCVEDSIILCNTRIGNKSRIRKAIIGENVEIKANCSLGLSTGDDHTKSLITCVEDNLTIHDGALIRAGENI</sequence>
<comment type="subunit">
    <text evidence="9">Homotetramer.</text>
</comment>
<keyword evidence="8 9" id="KW-0119">Carbohydrate metabolism</keyword>
<dbReference type="Pfam" id="PF00483">
    <property type="entry name" value="NTP_transferase"/>
    <property type="match status" value="1"/>
</dbReference>
<dbReference type="Proteomes" id="UP001154312">
    <property type="component" value="Unassembled WGS sequence"/>
</dbReference>
<proteinExistence type="inferred from homology"/>
<dbReference type="GO" id="GO:0005524">
    <property type="term" value="F:ATP binding"/>
    <property type="evidence" value="ECO:0007669"/>
    <property type="project" value="UniProtKB-KW"/>
</dbReference>
<protein>
    <recommendedName>
        <fullName evidence="9">Glucose-1-phosphate adenylyltransferase</fullName>
        <ecNumber evidence="9">2.7.7.27</ecNumber>
    </recommendedName>
    <alternativeName>
        <fullName evidence="9">ADP-glucose pyrophosphorylase</fullName>
        <shortName evidence="9">ADPGlc PPase</shortName>
    </alternativeName>
    <alternativeName>
        <fullName evidence="9">ADP-glucose synthase</fullName>
    </alternativeName>
</protein>
<dbReference type="Gene3D" id="2.160.10.10">
    <property type="entry name" value="Hexapeptide repeat proteins"/>
    <property type="match status" value="1"/>
</dbReference>
<feature type="binding site" evidence="9">
    <location>
        <position position="101"/>
    </location>
    <ligand>
        <name>alpha-D-glucose 1-phosphate</name>
        <dbReference type="ChEBI" id="CHEBI:58601"/>
    </ligand>
</feature>
<evidence type="ECO:0000256" key="4">
    <source>
        <dbReference type="ARBA" id="ARBA00022695"/>
    </source>
</evidence>
<dbReference type="EC" id="2.7.7.27" evidence="9"/>
<keyword evidence="6 9" id="KW-0067">ATP-binding</keyword>
<dbReference type="PROSITE" id="PS00809">
    <property type="entry name" value="ADP_GLC_PYROPHOSPH_2"/>
    <property type="match status" value="1"/>
</dbReference>